<accession>A0A2V4HF76</accession>
<dbReference type="EMBL" id="QJRO01000021">
    <property type="protein sequence ID" value="PYB76101.1"/>
    <property type="molecule type" value="Genomic_DNA"/>
</dbReference>
<organism evidence="1 2">
    <name type="scientific">Pseudomonas soli</name>
    <dbReference type="NCBI Taxonomy" id="1306993"/>
    <lineage>
        <taxon>Bacteria</taxon>
        <taxon>Pseudomonadati</taxon>
        <taxon>Pseudomonadota</taxon>
        <taxon>Gammaproteobacteria</taxon>
        <taxon>Pseudomonadales</taxon>
        <taxon>Pseudomonadaceae</taxon>
        <taxon>Pseudomonas</taxon>
    </lineage>
</organism>
<dbReference type="SUPFAM" id="SSF53098">
    <property type="entry name" value="Ribonuclease H-like"/>
    <property type="match status" value="1"/>
</dbReference>
<name>A0A2V4HF76_9PSED</name>
<dbReference type="Proteomes" id="UP000247620">
    <property type="component" value="Unassembled WGS sequence"/>
</dbReference>
<proteinExistence type="predicted"/>
<dbReference type="AlphaFoldDB" id="A0A2V4HF76"/>
<dbReference type="Gene3D" id="3.30.420.10">
    <property type="entry name" value="Ribonuclease H-like superfamily/Ribonuclease H"/>
    <property type="match status" value="1"/>
</dbReference>
<evidence type="ECO:0000313" key="2">
    <source>
        <dbReference type="Proteomes" id="UP000247620"/>
    </source>
</evidence>
<comment type="caution">
    <text evidence="1">The sequence shown here is derived from an EMBL/GenBank/DDBJ whole genome shotgun (WGS) entry which is preliminary data.</text>
</comment>
<sequence length="152" mass="17241">MRLSLDCEFTGLTAQAKLISLALVGQDGQDGQDGREFYVEVIDAWREEDCYEFVKEIVLPQLWGGEYAIPIIEARQTLLTLLGSFESEIEIVTDAPVYDWELFCELAYNDGPWPRNVRNYPTDATMLSPANDGEELPHHALLDARIIAKMFI</sequence>
<protein>
    <submittedName>
        <fullName evidence="1">Uncharacterized protein</fullName>
    </submittedName>
</protein>
<dbReference type="GO" id="GO:0003676">
    <property type="term" value="F:nucleic acid binding"/>
    <property type="evidence" value="ECO:0007669"/>
    <property type="project" value="InterPro"/>
</dbReference>
<evidence type="ECO:0000313" key="1">
    <source>
        <dbReference type="EMBL" id="PYB76101.1"/>
    </source>
</evidence>
<gene>
    <name evidence="1" type="ORF">DMX07_22135</name>
</gene>
<dbReference type="InterPro" id="IPR036397">
    <property type="entry name" value="RNaseH_sf"/>
</dbReference>
<dbReference type="RefSeq" id="WP_110703585.1">
    <property type="nucleotide sequence ID" value="NZ_QJRO01000021.1"/>
</dbReference>
<dbReference type="InterPro" id="IPR012337">
    <property type="entry name" value="RNaseH-like_sf"/>
</dbReference>
<reference evidence="1 2" key="1">
    <citation type="submission" date="2018-06" db="EMBL/GenBank/DDBJ databases">
        <title>Pseudomonas diversity within urban Lake Michigan freshwaters.</title>
        <authorList>
            <person name="Batrich M."/>
            <person name="Hatzopoulos T."/>
            <person name="Putonti C."/>
        </authorList>
    </citation>
    <scope>NUCLEOTIDE SEQUENCE [LARGE SCALE GENOMIC DNA]</scope>
    <source>
        <strain evidence="1 2">LBp-160603</strain>
    </source>
</reference>